<keyword evidence="8" id="KW-1185">Reference proteome</keyword>
<protein>
    <recommendedName>
        <fullName evidence="6">Ribosomal RNA small subunit methyltransferase G</fullName>
        <ecNumber evidence="6">2.1.1.170</ecNumber>
    </recommendedName>
    <alternativeName>
        <fullName evidence="6">16S rRNA 7-methylguanosine methyltransferase</fullName>
        <shortName evidence="6">16S rRNA m7G methyltransferase</shortName>
    </alternativeName>
</protein>
<dbReference type="Pfam" id="PF02527">
    <property type="entry name" value="GidB"/>
    <property type="match status" value="1"/>
</dbReference>
<keyword evidence="3 6" id="KW-0489">Methyltransferase</keyword>
<evidence type="ECO:0000256" key="2">
    <source>
        <dbReference type="ARBA" id="ARBA00022552"/>
    </source>
</evidence>
<organism evidence="7 8">
    <name type="scientific">Tepidicaulis marinus</name>
    <dbReference type="NCBI Taxonomy" id="1333998"/>
    <lineage>
        <taxon>Bacteria</taxon>
        <taxon>Pseudomonadati</taxon>
        <taxon>Pseudomonadota</taxon>
        <taxon>Alphaproteobacteria</taxon>
        <taxon>Hyphomicrobiales</taxon>
        <taxon>Parvibaculaceae</taxon>
        <taxon>Tepidicaulis</taxon>
    </lineage>
</organism>
<proteinExistence type="inferred from homology"/>
<name>A0A081B6N1_9HYPH</name>
<dbReference type="RefSeq" id="WP_045441818.1">
    <property type="nucleotide sequence ID" value="NZ_BBIO01000001.1"/>
</dbReference>
<comment type="caution">
    <text evidence="6">Lacks conserved residue(s) required for the propagation of feature annotation.</text>
</comment>
<dbReference type="SUPFAM" id="SSF53335">
    <property type="entry name" value="S-adenosyl-L-methionine-dependent methyltransferases"/>
    <property type="match status" value="1"/>
</dbReference>
<dbReference type="NCBIfam" id="TIGR00138">
    <property type="entry name" value="rsmG_gidB"/>
    <property type="match status" value="1"/>
</dbReference>
<evidence type="ECO:0000256" key="6">
    <source>
        <dbReference type="HAMAP-Rule" id="MF_00074"/>
    </source>
</evidence>
<dbReference type="AlphaFoldDB" id="A0A081B6N1"/>
<dbReference type="InterPro" id="IPR003682">
    <property type="entry name" value="rRNA_ssu_MeTfrase_G"/>
</dbReference>
<dbReference type="PIRSF" id="PIRSF003078">
    <property type="entry name" value="GidB"/>
    <property type="match status" value="1"/>
</dbReference>
<feature type="binding site" evidence="6">
    <location>
        <position position="151"/>
    </location>
    <ligand>
        <name>S-adenosyl-L-methionine</name>
        <dbReference type="ChEBI" id="CHEBI:59789"/>
    </ligand>
</feature>
<dbReference type="PANTHER" id="PTHR31760:SF0">
    <property type="entry name" value="S-ADENOSYL-L-METHIONINE-DEPENDENT METHYLTRANSFERASES SUPERFAMILY PROTEIN"/>
    <property type="match status" value="1"/>
</dbReference>
<comment type="similarity">
    <text evidence="6">Belongs to the methyltransferase superfamily. RNA methyltransferase RsmG family.</text>
</comment>
<keyword evidence="4 6" id="KW-0808">Transferase</keyword>
<evidence type="ECO:0000256" key="1">
    <source>
        <dbReference type="ARBA" id="ARBA00022490"/>
    </source>
</evidence>
<dbReference type="CDD" id="cd02440">
    <property type="entry name" value="AdoMet_MTases"/>
    <property type="match status" value="1"/>
</dbReference>
<reference evidence="7 8" key="1">
    <citation type="submission" date="2014-07" db="EMBL/GenBank/DDBJ databases">
        <title>Tepidicaulis marinum gen. nov., sp. nov., a novel marine bacterium denitrifying nitrate to nitrous oxide strictly under microaerobic conditions.</title>
        <authorList>
            <person name="Takeuchi M."/>
            <person name="Yamagishi T."/>
            <person name="Kamagata Y."/>
            <person name="Oshima K."/>
            <person name="Hattori M."/>
            <person name="Katayama T."/>
            <person name="Hanada S."/>
            <person name="Tamaki H."/>
            <person name="Marumo K."/>
            <person name="Maeda H."/>
            <person name="Nedachi M."/>
            <person name="Iwasaki W."/>
            <person name="Suwa Y."/>
            <person name="Sakata S."/>
        </authorList>
    </citation>
    <scope>NUCLEOTIDE SEQUENCE [LARGE SCALE GENOMIC DNA]</scope>
    <source>
        <strain evidence="7 8">MA2</strain>
    </source>
</reference>
<feature type="binding site" evidence="6">
    <location>
        <position position="82"/>
    </location>
    <ligand>
        <name>S-adenosyl-L-methionine</name>
        <dbReference type="ChEBI" id="CHEBI:59789"/>
    </ligand>
</feature>
<comment type="catalytic activity">
    <reaction evidence="6">
        <text>guanosine(527) in 16S rRNA + S-adenosyl-L-methionine = N(7)-methylguanosine(527) in 16S rRNA + S-adenosyl-L-homocysteine</text>
        <dbReference type="Rhea" id="RHEA:42732"/>
        <dbReference type="Rhea" id="RHEA-COMP:10209"/>
        <dbReference type="Rhea" id="RHEA-COMP:10210"/>
        <dbReference type="ChEBI" id="CHEBI:57856"/>
        <dbReference type="ChEBI" id="CHEBI:59789"/>
        <dbReference type="ChEBI" id="CHEBI:74269"/>
        <dbReference type="ChEBI" id="CHEBI:74480"/>
        <dbReference type="EC" id="2.1.1.170"/>
    </reaction>
</comment>
<comment type="caution">
    <text evidence="7">The sequence shown here is derived from an EMBL/GenBank/DDBJ whole genome shotgun (WGS) entry which is preliminary data.</text>
</comment>
<comment type="subcellular location">
    <subcellularLocation>
        <location evidence="6">Cytoplasm</location>
    </subcellularLocation>
</comment>
<evidence type="ECO:0000313" key="8">
    <source>
        <dbReference type="Proteomes" id="UP000028702"/>
    </source>
</evidence>
<comment type="function">
    <text evidence="6">Specifically methylates the N7 position of guanine in position 527 of 16S rRNA.</text>
</comment>
<evidence type="ECO:0000256" key="4">
    <source>
        <dbReference type="ARBA" id="ARBA00022679"/>
    </source>
</evidence>
<sequence>MSSHTKNVQQVVDRESFSAVLPVSRETLDRLAAYESCLRKWQRSINLVSASTLDALWGRHFFDSAQLLPHLPENLTRLVDLGSGGGFPGVVLAILLADRDVEIHLIDSDRRKAAFLREALRQSGARAQVHTCRIEDLDAGALGPVDVVTARACAPMTQLLDWAAAFFTPQTIGLFLKGQGVGDELTAAHKCWTFKAQEIPSRSDPAGTIVKLQGLARGNT</sequence>
<evidence type="ECO:0000256" key="5">
    <source>
        <dbReference type="ARBA" id="ARBA00022691"/>
    </source>
</evidence>
<feature type="binding site" evidence="6">
    <location>
        <begin position="134"/>
        <end position="135"/>
    </location>
    <ligand>
        <name>S-adenosyl-L-methionine</name>
        <dbReference type="ChEBI" id="CHEBI:59789"/>
    </ligand>
</feature>
<dbReference type="Proteomes" id="UP000028702">
    <property type="component" value="Unassembled WGS sequence"/>
</dbReference>
<dbReference type="EC" id="2.1.1.170" evidence="6"/>
<dbReference type="GO" id="GO:0070043">
    <property type="term" value="F:rRNA (guanine-N7-)-methyltransferase activity"/>
    <property type="evidence" value="ECO:0007669"/>
    <property type="project" value="UniProtKB-UniRule"/>
</dbReference>
<accession>A0A081B6N1</accession>
<gene>
    <name evidence="6" type="primary">rsmG</name>
    <name evidence="7" type="ORF">M2A_0198</name>
</gene>
<evidence type="ECO:0000256" key="3">
    <source>
        <dbReference type="ARBA" id="ARBA00022603"/>
    </source>
</evidence>
<keyword evidence="2 6" id="KW-0698">rRNA processing</keyword>
<keyword evidence="1 6" id="KW-0963">Cytoplasm</keyword>
<dbReference type="STRING" id="1333998.M2A_0198"/>
<dbReference type="HAMAP" id="MF_00074">
    <property type="entry name" value="16SrRNA_methyltr_G"/>
    <property type="match status" value="1"/>
</dbReference>
<evidence type="ECO:0000313" key="7">
    <source>
        <dbReference type="EMBL" id="GAK43699.1"/>
    </source>
</evidence>
<dbReference type="EMBL" id="BBIO01000001">
    <property type="protein sequence ID" value="GAK43699.1"/>
    <property type="molecule type" value="Genomic_DNA"/>
</dbReference>
<dbReference type="InterPro" id="IPR029063">
    <property type="entry name" value="SAM-dependent_MTases_sf"/>
</dbReference>
<dbReference type="eggNOG" id="COG0357">
    <property type="taxonomic scope" value="Bacteria"/>
</dbReference>
<keyword evidence="5 6" id="KW-0949">S-adenosyl-L-methionine</keyword>
<feature type="binding site" evidence="6">
    <location>
        <position position="87"/>
    </location>
    <ligand>
        <name>S-adenosyl-L-methionine</name>
        <dbReference type="ChEBI" id="CHEBI:59789"/>
    </ligand>
</feature>
<dbReference type="GO" id="GO:0005829">
    <property type="term" value="C:cytosol"/>
    <property type="evidence" value="ECO:0007669"/>
    <property type="project" value="TreeGrafter"/>
</dbReference>
<dbReference type="PANTHER" id="PTHR31760">
    <property type="entry name" value="S-ADENOSYL-L-METHIONINE-DEPENDENT METHYLTRANSFERASES SUPERFAMILY PROTEIN"/>
    <property type="match status" value="1"/>
</dbReference>
<dbReference type="Gene3D" id="3.40.50.150">
    <property type="entry name" value="Vaccinia Virus protein VP39"/>
    <property type="match status" value="1"/>
</dbReference>